<dbReference type="AlphaFoldDB" id="A0AAV2QLW9"/>
<dbReference type="SUPFAM" id="SSF49265">
    <property type="entry name" value="Fibronectin type III"/>
    <property type="match status" value="2"/>
</dbReference>
<dbReference type="InterPro" id="IPR007110">
    <property type="entry name" value="Ig-like_dom"/>
</dbReference>
<keyword evidence="5" id="KW-0472">Membrane</keyword>
<dbReference type="InterPro" id="IPR003599">
    <property type="entry name" value="Ig_sub"/>
</dbReference>
<evidence type="ECO:0000256" key="3">
    <source>
        <dbReference type="ARBA" id="ARBA00023157"/>
    </source>
</evidence>
<feature type="domain" description="Fibronectin type-III" evidence="7">
    <location>
        <begin position="500"/>
        <end position="602"/>
    </location>
</feature>
<dbReference type="Pfam" id="PF00041">
    <property type="entry name" value="fn3"/>
    <property type="match status" value="2"/>
</dbReference>
<proteinExistence type="predicted"/>
<feature type="non-terminal residue" evidence="8">
    <location>
        <position position="1090"/>
    </location>
</feature>
<gene>
    <name evidence="8" type="ORF">MNOR_LOCUS13308</name>
</gene>
<feature type="domain" description="Ig-like" evidence="6">
    <location>
        <begin position="391"/>
        <end position="479"/>
    </location>
</feature>
<evidence type="ECO:0000259" key="7">
    <source>
        <dbReference type="PROSITE" id="PS50853"/>
    </source>
</evidence>
<reference evidence="8 9" key="1">
    <citation type="submission" date="2024-05" db="EMBL/GenBank/DDBJ databases">
        <authorList>
            <person name="Wallberg A."/>
        </authorList>
    </citation>
    <scope>NUCLEOTIDE SEQUENCE [LARGE SCALE GENOMIC DNA]</scope>
</reference>
<evidence type="ECO:0000259" key="6">
    <source>
        <dbReference type="PROSITE" id="PS50835"/>
    </source>
</evidence>
<keyword evidence="5" id="KW-0812">Transmembrane</keyword>
<feature type="domain" description="Ig-like" evidence="6">
    <location>
        <begin position="198"/>
        <end position="285"/>
    </location>
</feature>
<dbReference type="PANTHER" id="PTHR12231">
    <property type="entry name" value="CTX-RELATED TYPE I TRANSMEMBRANE PROTEIN"/>
    <property type="match status" value="1"/>
</dbReference>
<dbReference type="InterPro" id="IPR013106">
    <property type="entry name" value="Ig_V-set"/>
</dbReference>
<feature type="domain" description="Ig-like" evidence="6">
    <location>
        <begin position="290"/>
        <end position="377"/>
    </location>
</feature>
<dbReference type="InterPro" id="IPR013783">
    <property type="entry name" value="Ig-like_fold"/>
</dbReference>
<accession>A0AAV2QLW9</accession>
<dbReference type="SMART" id="SM00409">
    <property type="entry name" value="IG"/>
    <property type="match status" value="5"/>
</dbReference>
<dbReference type="Gene3D" id="2.60.40.10">
    <property type="entry name" value="Immunoglobulins"/>
    <property type="match status" value="8"/>
</dbReference>
<keyword evidence="9" id="KW-1185">Reference proteome</keyword>
<evidence type="ECO:0000256" key="5">
    <source>
        <dbReference type="SAM" id="Phobius"/>
    </source>
</evidence>
<dbReference type="SUPFAM" id="SSF48726">
    <property type="entry name" value="Immunoglobulin"/>
    <property type="match status" value="5"/>
</dbReference>
<dbReference type="InterPro" id="IPR013098">
    <property type="entry name" value="Ig_I-set"/>
</dbReference>
<dbReference type="EMBL" id="CAXKWB010007576">
    <property type="protein sequence ID" value="CAL4087791.1"/>
    <property type="molecule type" value="Genomic_DNA"/>
</dbReference>
<dbReference type="InterPro" id="IPR003598">
    <property type="entry name" value="Ig_sub2"/>
</dbReference>
<evidence type="ECO:0000256" key="2">
    <source>
        <dbReference type="ARBA" id="ARBA00022737"/>
    </source>
</evidence>
<dbReference type="GO" id="GO:0009653">
    <property type="term" value="P:anatomical structure morphogenesis"/>
    <property type="evidence" value="ECO:0007669"/>
    <property type="project" value="UniProtKB-ARBA"/>
</dbReference>
<dbReference type="SMART" id="SM00408">
    <property type="entry name" value="IGc2"/>
    <property type="match status" value="5"/>
</dbReference>
<name>A0AAV2QLW9_MEGNR</name>
<dbReference type="FunFam" id="2.60.40.10:FF:000189">
    <property type="entry name" value="Neogenin isoform 3"/>
    <property type="match status" value="2"/>
</dbReference>
<keyword evidence="2" id="KW-0677">Repeat</keyword>
<dbReference type="PANTHER" id="PTHR12231:SF246">
    <property type="entry name" value="ROUNDABOUT 1, ISOFORM A-RELATED"/>
    <property type="match status" value="1"/>
</dbReference>
<sequence>AEDGYPKILENPTDLLVPVKEPATLNCHATGYPTPTVTWYKDGQPMGPSSTGHYLLLETGDLFFLRVHNEQVDSDAGVYWCVATNQKGKVRSTNATLEIAVLEDEFYSMPDDTQVAEGETALLSCVPPHGKPHPVVTWRRDGEDIDPATDYRYRIVDGANLVITAVRRSDAGTYICRARNIYGERVSQPAKLTILVSPQLVKNPESVLGEVGDTVDLMCHAEGDPQPEVFWRRVTPHNQLPVERMTLEEKNQVLRIHHVTSADAGVYTCHAENPVGAVVANITLNVIAAPTIDTTPKESRVDIAGTISFQCSVSGSPMPSVYWTHEGSGVLLTTGQTTSDGRIYVDAYNTLTINEVNHQDQGYYVCSAVGVAGSSLSRVHLEVQSVQKLPPPIISLAAPNQTLPLGTEAEMPCEVRGIPEPHVQWLRSGKVIKPDERTSISAANTLKLTGLKVSDTDVYTCAARSESGETIWTTALVVAKPTNPNIAFYKMPDIGSLPDPPEHVEVIKVNASVVMLGWKHSQHGMSFLLGYTVQYWSPDLQGQWRVAQTEQTPTSTFSSVPLALAVTGLQPGTHYIFAVRARNSFGVSRPSQFTHSVKTLSNSNDIMLPLHEVQYQLSKQTVRIFNVEPNSKSLKIKWSLLVDASLLEGVFVYYQPITNENGKNSGALQVEKVSFYRNIGPPPTSHSLYGLLPSSWYEIFLVPYYNKVEGLASTVIRSKTLAQSTFDQLFSLQYDQENSTTIKVSWDKIPGNVLSYNLMVTETGLRKNNIQNITSKSNWAFVTNLKPGATYIVQLHGNLPSGRAQLSTPLLVTTSYRASHPSEPIDSNMSENTTTRNTYLIICILVAAVCIFSIVGVSIFCIYRKHNKTKCQHYHRKDGSKDLYAEYAECWDPPSRNCVIPSTIYTDIGAHKAPVSNMKIQQRPLARIPGKIDCPKKIHEGVYEDLDTYFCKSGLNTGPYATTPLLRENCYSPEYKHVGGAIPQNKYNIVCPNKNYEDSKKFVRHPASNSLTKCHFQAESNCPILNLPLPPLKQLDGDYSAYKTLTSNYNHRQRDAPYSIKPTRVISSFETCHSQGSPITHNYPREGKPF</sequence>
<keyword evidence="3" id="KW-1015">Disulfide bond</keyword>
<dbReference type="GO" id="GO:0030154">
    <property type="term" value="P:cell differentiation"/>
    <property type="evidence" value="ECO:0007669"/>
    <property type="project" value="UniProtKB-ARBA"/>
</dbReference>
<dbReference type="InterPro" id="IPR036116">
    <property type="entry name" value="FN3_sf"/>
</dbReference>
<evidence type="ECO:0000256" key="1">
    <source>
        <dbReference type="ARBA" id="ARBA00022729"/>
    </source>
</evidence>
<dbReference type="PROSITE" id="PS50853">
    <property type="entry name" value="FN3"/>
    <property type="match status" value="2"/>
</dbReference>
<feature type="non-terminal residue" evidence="8">
    <location>
        <position position="1"/>
    </location>
</feature>
<dbReference type="SMART" id="SM00060">
    <property type="entry name" value="FN3"/>
    <property type="match status" value="3"/>
</dbReference>
<evidence type="ECO:0000256" key="4">
    <source>
        <dbReference type="ARBA" id="ARBA00023319"/>
    </source>
</evidence>
<dbReference type="GO" id="GO:0043005">
    <property type="term" value="C:neuron projection"/>
    <property type="evidence" value="ECO:0007669"/>
    <property type="project" value="TreeGrafter"/>
</dbReference>
<dbReference type="InterPro" id="IPR003961">
    <property type="entry name" value="FN3_dom"/>
</dbReference>
<dbReference type="CDD" id="cd00063">
    <property type="entry name" value="FN3"/>
    <property type="match status" value="2"/>
</dbReference>
<comment type="caution">
    <text evidence="8">The sequence shown here is derived from an EMBL/GenBank/DDBJ whole genome shotgun (WGS) entry which is preliminary data.</text>
</comment>
<dbReference type="InterPro" id="IPR051170">
    <property type="entry name" value="Neural/epithelial_adhesion"/>
</dbReference>
<dbReference type="Proteomes" id="UP001497623">
    <property type="component" value="Unassembled WGS sequence"/>
</dbReference>
<feature type="domain" description="Fibronectin type-III" evidence="7">
    <location>
        <begin position="728"/>
        <end position="817"/>
    </location>
</feature>
<dbReference type="SMART" id="SM00406">
    <property type="entry name" value="IGv"/>
    <property type="match status" value="4"/>
</dbReference>
<organism evidence="8 9">
    <name type="scientific">Meganyctiphanes norvegica</name>
    <name type="common">Northern krill</name>
    <name type="synonym">Thysanopoda norvegica</name>
    <dbReference type="NCBI Taxonomy" id="48144"/>
    <lineage>
        <taxon>Eukaryota</taxon>
        <taxon>Metazoa</taxon>
        <taxon>Ecdysozoa</taxon>
        <taxon>Arthropoda</taxon>
        <taxon>Crustacea</taxon>
        <taxon>Multicrustacea</taxon>
        <taxon>Malacostraca</taxon>
        <taxon>Eumalacostraca</taxon>
        <taxon>Eucarida</taxon>
        <taxon>Euphausiacea</taxon>
        <taxon>Euphausiidae</taxon>
        <taxon>Meganyctiphanes</taxon>
    </lineage>
</organism>
<evidence type="ECO:0000313" key="8">
    <source>
        <dbReference type="EMBL" id="CAL4087791.1"/>
    </source>
</evidence>
<keyword evidence="1" id="KW-0732">Signal</keyword>
<feature type="domain" description="Ig-like" evidence="6">
    <location>
        <begin position="104"/>
        <end position="193"/>
    </location>
</feature>
<keyword evidence="5" id="KW-1133">Transmembrane helix</keyword>
<feature type="transmembrane region" description="Helical" evidence="5">
    <location>
        <begin position="839"/>
        <end position="863"/>
    </location>
</feature>
<dbReference type="FunFam" id="2.60.40.10:FF:000032">
    <property type="entry name" value="palladin isoform X1"/>
    <property type="match status" value="3"/>
</dbReference>
<evidence type="ECO:0000313" key="9">
    <source>
        <dbReference type="Proteomes" id="UP001497623"/>
    </source>
</evidence>
<dbReference type="InterPro" id="IPR036179">
    <property type="entry name" value="Ig-like_dom_sf"/>
</dbReference>
<feature type="domain" description="Ig-like" evidence="6">
    <location>
        <begin position="6"/>
        <end position="98"/>
    </location>
</feature>
<keyword evidence="4" id="KW-0393">Immunoglobulin domain</keyword>
<protein>
    <submittedName>
        <fullName evidence="8">Uncharacterized protein</fullName>
    </submittedName>
</protein>
<dbReference type="PROSITE" id="PS50835">
    <property type="entry name" value="IG_LIKE"/>
    <property type="match status" value="5"/>
</dbReference>
<dbReference type="Pfam" id="PF07679">
    <property type="entry name" value="I-set"/>
    <property type="match status" value="5"/>
</dbReference>